<protein>
    <recommendedName>
        <fullName evidence="2">FAD-binding FR-type domain-containing protein</fullName>
    </recommendedName>
</protein>
<organism evidence="3 4">
    <name type="scientific">Sphingomonas gei</name>
    <dbReference type="NCBI Taxonomy" id="1395960"/>
    <lineage>
        <taxon>Bacteria</taxon>
        <taxon>Pseudomonadati</taxon>
        <taxon>Pseudomonadota</taxon>
        <taxon>Alphaproteobacteria</taxon>
        <taxon>Sphingomonadales</taxon>
        <taxon>Sphingomonadaceae</taxon>
        <taxon>Sphingomonas</taxon>
    </lineage>
</organism>
<evidence type="ECO:0000313" key="4">
    <source>
        <dbReference type="Proteomes" id="UP000306147"/>
    </source>
</evidence>
<dbReference type="PROSITE" id="PS51384">
    <property type="entry name" value="FAD_FR"/>
    <property type="match status" value="1"/>
</dbReference>
<name>A0A4S1X1D5_9SPHN</name>
<dbReference type="SUPFAM" id="SSF63380">
    <property type="entry name" value="Riboflavin synthase domain-like"/>
    <property type="match status" value="1"/>
</dbReference>
<dbReference type="Gene3D" id="2.40.30.10">
    <property type="entry name" value="Translation factors"/>
    <property type="match status" value="1"/>
</dbReference>
<comment type="caution">
    <text evidence="3">The sequence shown here is derived from an EMBL/GenBank/DDBJ whole genome shotgun (WGS) entry which is preliminary data.</text>
</comment>
<dbReference type="InterPro" id="IPR017927">
    <property type="entry name" value="FAD-bd_FR_type"/>
</dbReference>
<feature type="domain" description="FAD-binding FR-type" evidence="2">
    <location>
        <begin position="228"/>
        <end position="328"/>
    </location>
</feature>
<reference evidence="3 4" key="1">
    <citation type="submission" date="2019-04" db="EMBL/GenBank/DDBJ databases">
        <title>Sphingomonas psychrotolerans sp. nov., isolated from soil in the Tianshan Mountains, Xinjiang, China.</title>
        <authorList>
            <person name="Luo Y."/>
            <person name="Sheng H."/>
        </authorList>
    </citation>
    <scope>NUCLEOTIDE SEQUENCE [LARGE SCALE GENOMIC DNA]</scope>
    <source>
        <strain evidence="3 4">ZFGT-11</strain>
    </source>
</reference>
<proteinExistence type="predicted"/>
<feature type="compositionally biased region" description="Basic residues" evidence="1">
    <location>
        <begin position="66"/>
        <end position="75"/>
    </location>
</feature>
<evidence type="ECO:0000259" key="2">
    <source>
        <dbReference type="PROSITE" id="PS51384"/>
    </source>
</evidence>
<dbReference type="PANTHER" id="PTHR30157:SF0">
    <property type="entry name" value="NADPH-DEPENDENT FERRIC-CHELATE REDUCTASE"/>
    <property type="match status" value="1"/>
</dbReference>
<dbReference type="EMBL" id="SRXT01000009">
    <property type="protein sequence ID" value="TGX49135.1"/>
    <property type="molecule type" value="Genomic_DNA"/>
</dbReference>
<dbReference type="GO" id="GO:0016491">
    <property type="term" value="F:oxidoreductase activity"/>
    <property type="evidence" value="ECO:0007669"/>
    <property type="project" value="InterPro"/>
</dbReference>
<gene>
    <name evidence="3" type="ORF">E5A73_20040</name>
</gene>
<dbReference type="OrthoDB" id="9814826at2"/>
<dbReference type="AlphaFoldDB" id="A0A4S1X1D5"/>
<evidence type="ECO:0000313" key="3">
    <source>
        <dbReference type="EMBL" id="TGX49135.1"/>
    </source>
</evidence>
<dbReference type="Pfam" id="PF08021">
    <property type="entry name" value="FAD_binding_9"/>
    <property type="match status" value="1"/>
</dbReference>
<dbReference type="Proteomes" id="UP000306147">
    <property type="component" value="Unassembled WGS sequence"/>
</dbReference>
<dbReference type="InterPro" id="IPR013113">
    <property type="entry name" value="SIP_FAD-bd"/>
</dbReference>
<keyword evidence="4" id="KW-1185">Reference proteome</keyword>
<dbReference type="InterPro" id="IPR039374">
    <property type="entry name" value="SIP_fam"/>
</dbReference>
<accession>A0A4S1X1D5</accession>
<sequence>MALPARLANNRRCEPAEAAWNARRRSLLARETGAEPYASLLQSRPAMRGSAEPLDVCEDHVAQVSTRRRAPHHRGGAPYRRASSGGRGRTGDAGAHGRERRWNLVAHRRDHAPAGGGARASAPRDLIAVRLRRRSHPARRTCPPAAGQPAAVSRRCALAIICRAGARPAAWRCRQSARRRRLADLPPYHLERGRSRARAAACARILRMVITTSAPRQPGRLTKALTRMFMKHATVESVEPIAESFYWITLESAAFRGVAWTPGHKIQIMLGWAFASRTYTPVEWDAAAGRTRFLAYAHGVGPGSDWVRTLKAGDECDVFGPRASLDVSRLSGPVLLFGDETSFGLALAMSRLPYAGAVRVAFEVKSVETSERALAHLDLAAWRPLARRDDDSHLQEMEALLPGLARSNATFVLTGRSTSLQRVRQALKGLDVPATRLMTKAYWAPGKAGLD</sequence>
<dbReference type="PANTHER" id="PTHR30157">
    <property type="entry name" value="FERRIC REDUCTASE, NADPH-DEPENDENT"/>
    <property type="match status" value="1"/>
</dbReference>
<dbReference type="InterPro" id="IPR017938">
    <property type="entry name" value="Riboflavin_synthase-like_b-brl"/>
</dbReference>
<feature type="region of interest" description="Disordered" evidence="1">
    <location>
        <begin position="65"/>
        <end position="97"/>
    </location>
</feature>
<evidence type="ECO:0000256" key="1">
    <source>
        <dbReference type="SAM" id="MobiDB-lite"/>
    </source>
</evidence>